<gene>
    <name evidence="1" type="ORF">BpHYR1_006477</name>
</gene>
<evidence type="ECO:0000313" key="2">
    <source>
        <dbReference type="Proteomes" id="UP000276133"/>
    </source>
</evidence>
<evidence type="ECO:0000313" key="1">
    <source>
        <dbReference type="EMBL" id="RNA43070.1"/>
    </source>
</evidence>
<dbReference type="Proteomes" id="UP000276133">
    <property type="component" value="Unassembled WGS sequence"/>
</dbReference>
<accession>A0A3M7T5F7</accession>
<proteinExistence type="predicted"/>
<reference evidence="1 2" key="1">
    <citation type="journal article" date="2018" name="Sci. Rep.">
        <title>Genomic signatures of local adaptation to the degree of environmental predictability in rotifers.</title>
        <authorList>
            <person name="Franch-Gras L."/>
            <person name="Hahn C."/>
            <person name="Garcia-Roger E.M."/>
            <person name="Carmona M.J."/>
            <person name="Serra M."/>
            <person name="Gomez A."/>
        </authorList>
    </citation>
    <scope>NUCLEOTIDE SEQUENCE [LARGE SCALE GENOMIC DNA]</scope>
    <source>
        <strain evidence="1">HYR1</strain>
    </source>
</reference>
<dbReference type="AlphaFoldDB" id="A0A3M7T5F7"/>
<keyword evidence="2" id="KW-1185">Reference proteome</keyword>
<dbReference type="EMBL" id="REGN01000282">
    <property type="protein sequence ID" value="RNA43070.1"/>
    <property type="molecule type" value="Genomic_DNA"/>
</dbReference>
<organism evidence="1 2">
    <name type="scientific">Brachionus plicatilis</name>
    <name type="common">Marine rotifer</name>
    <name type="synonym">Brachionus muelleri</name>
    <dbReference type="NCBI Taxonomy" id="10195"/>
    <lineage>
        <taxon>Eukaryota</taxon>
        <taxon>Metazoa</taxon>
        <taxon>Spiralia</taxon>
        <taxon>Gnathifera</taxon>
        <taxon>Rotifera</taxon>
        <taxon>Eurotatoria</taxon>
        <taxon>Monogononta</taxon>
        <taxon>Pseudotrocha</taxon>
        <taxon>Ploima</taxon>
        <taxon>Brachionidae</taxon>
        <taxon>Brachionus</taxon>
    </lineage>
</organism>
<sequence length="120" mass="13739">MNRSSDKLKSCCKVVQDNAMIASANLDTIDSVEYLIIIKKMNYRIVIIHDLKNLVTRNSPALIYKKIWRSCYSIQKNDKINLIMIKLNNKIILTTASELVEMAHSEAIYGSCSCKNREIN</sequence>
<comment type="caution">
    <text evidence="1">The sequence shown here is derived from an EMBL/GenBank/DDBJ whole genome shotgun (WGS) entry which is preliminary data.</text>
</comment>
<name>A0A3M7T5F7_BRAPC</name>
<protein>
    <submittedName>
        <fullName evidence="1">Uncharacterized protein</fullName>
    </submittedName>
</protein>